<keyword evidence="1" id="KW-0863">Zinc-finger</keyword>
<dbReference type="EMBL" id="JH818186">
    <property type="protein sequence ID" value="EKC41629.1"/>
    <property type="molecule type" value="Genomic_DNA"/>
</dbReference>
<evidence type="ECO:0000256" key="3">
    <source>
        <dbReference type="SAM" id="MobiDB-lite"/>
    </source>
</evidence>
<dbReference type="InterPro" id="IPR003961">
    <property type="entry name" value="FN3_dom"/>
</dbReference>
<accession>K1RD88</accession>
<evidence type="ECO:0000256" key="2">
    <source>
        <dbReference type="PROSITE-ProRule" id="PRU00068"/>
    </source>
</evidence>
<dbReference type="Gene3D" id="2.120.10.30">
    <property type="entry name" value="TolB, C-terminal domain"/>
    <property type="match status" value="1"/>
</dbReference>
<dbReference type="PROSITE" id="PS50214">
    <property type="entry name" value="DISINTEGRIN_2"/>
    <property type="match status" value="1"/>
</dbReference>
<keyword evidence="1" id="KW-0862">Zinc</keyword>
<dbReference type="InterPro" id="IPR011042">
    <property type="entry name" value="6-blade_b-propeller_TolB-like"/>
</dbReference>
<feature type="compositionally biased region" description="Polar residues" evidence="3">
    <location>
        <begin position="764"/>
        <end position="774"/>
    </location>
</feature>
<dbReference type="Gene3D" id="2.60.40.10">
    <property type="entry name" value="Immunoglobulins"/>
    <property type="match status" value="1"/>
</dbReference>
<feature type="region of interest" description="Disordered" evidence="3">
    <location>
        <begin position="741"/>
        <end position="777"/>
    </location>
</feature>
<proteinExistence type="predicted"/>
<dbReference type="GO" id="GO:0007229">
    <property type="term" value="P:integrin-mediated signaling pathway"/>
    <property type="evidence" value="ECO:0007669"/>
    <property type="project" value="UniProtKB-KW"/>
</dbReference>
<dbReference type="InterPro" id="IPR001762">
    <property type="entry name" value="Disintegrin_dom"/>
</dbReference>
<dbReference type="InterPro" id="IPR036116">
    <property type="entry name" value="FN3_sf"/>
</dbReference>
<dbReference type="SUPFAM" id="SSF49265">
    <property type="entry name" value="Fibronectin type III"/>
    <property type="match status" value="1"/>
</dbReference>
<gene>
    <name evidence="4" type="ORF">CGI_10022031</name>
</gene>
<feature type="compositionally biased region" description="Basic and acidic residues" evidence="3">
    <location>
        <begin position="742"/>
        <end position="761"/>
    </location>
</feature>
<keyword evidence="4" id="KW-0401">Integrin</keyword>
<protein>
    <submittedName>
        <fullName evidence="4">Disintegrin and metalloproteinase domain-containing protein 10</fullName>
    </submittedName>
</protein>
<dbReference type="SMART" id="SM00050">
    <property type="entry name" value="DISIN"/>
    <property type="match status" value="1"/>
</dbReference>
<evidence type="ECO:0000256" key="1">
    <source>
        <dbReference type="PROSITE-ProRule" id="PRU00024"/>
    </source>
</evidence>
<dbReference type="GO" id="GO:0007219">
    <property type="term" value="P:Notch signaling pathway"/>
    <property type="evidence" value="ECO:0007669"/>
    <property type="project" value="TreeGrafter"/>
</dbReference>
<dbReference type="GO" id="GO:0004222">
    <property type="term" value="F:metalloendopeptidase activity"/>
    <property type="evidence" value="ECO:0007669"/>
    <property type="project" value="TreeGrafter"/>
</dbReference>
<name>K1RD88_MAGGI</name>
<dbReference type="CDD" id="cd19756">
    <property type="entry name" value="Bbox2"/>
    <property type="match status" value="1"/>
</dbReference>
<comment type="caution">
    <text evidence="2">Lacks conserved residue(s) required for the propagation of feature annotation.</text>
</comment>
<organism evidence="4">
    <name type="scientific">Magallana gigas</name>
    <name type="common">Pacific oyster</name>
    <name type="synonym">Crassostrea gigas</name>
    <dbReference type="NCBI Taxonomy" id="29159"/>
    <lineage>
        <taxon>Eukaryota</taxon>
        <taxon>Metazoa</taxon>
        <taxon>Spiralia</taxon>
        <taxon>Lophotrochozoa</taxon>
        <taxon>Mollusca</taxon>
        <taxon>Bivalvia</taxon>
        <taxon>Autobranchia</taxon>
        <taxon>Pteriomorphia</taxon>
        <taxon>Ostreida</taxon>
        <taxon>Ostreoidea</taxon>
        <taxon>Ostreidae</taxon>
        <taxon>Magallana</taxon>
    </lineage>
</organism>
<dbReference type="GO" id="GO:0005886">
    <property type="term" value="C:plasma membrane"/>
    <property type="evidence" value="ECO:0007669"/>
    <property type="project" value="TreeGrafter"/>
</dbReference>
<evidence type="ECO:0000313" key="4">
    <source>
        <dbReference type="EMBL" id="EKC41629.1"/>
    </source>
</evidence>
<dbReference type="PROSITE" id="PS50853">
    <property type="entry name" value="FN3"/>
    <property type="match status" value="1"/>
</dbReference>
<dbReference type="SUPFAM" id="SSF101898">
    <property type="entry name" value="NHL repeat"/>
    <property type="match status" value="1"/>
</dbReference>
<dbReference type="Pfam" id="PF00643">
    <property type="entry name" value="zf-B_box"/>
    <property type="match status" value="1"/>
</dbReference>
<dbReference type="PROSITE" id="PS50119">
    <property type="entry name" value="ZF_BBOX"/>
    <property type="match status" value="2"/>
</dbReference>
<keyword evidence="1" id="KW-0479">Metal-binding</keyword>
<dbReference type="InterPro" id="IPR051489">
    <property type="entry name" value="ADAM_Metalloproteinase"/>
</dbReference>
<dbReference type="Gene3D" id="4.10.70.10">
    <property type="entry name" value="Disintegrin domain"/>
    <property type="match status" value="1"/>
</dbReference>
<dbReference type="SUPFAM" id="SSF57845">
    <property type="entry name" value="B-box zinc-binding domain"/>
    <property type="match status" value="1"/>
</dbReference>
<dbReference type="InterPro" id="IPR000315">
    <property type="entry name" value="Znf_B-box"/>
</dbReference>
<dbReference type="InterPro" id="IPR036436">
    <property type="entry name" value="Disintegrin_dom_sf"/>
</dbReference>
<reference evidence="4" key="1">
    <citation type="journal article" date="2012" name="Nature">
        <title>The oyster genome reveals stress adaptation and complexity of shell formation.</title>
        <authorList>
            <person name="Zhang G."/>
            <person name="Fang X."/>
            <person name="Guo X."/>
            <person name="Li L."/>
            <person name="Luo R."/>
            <person name="Xu F."/>
            <person name="Yang P."/>
            <person name="Zhang L."/>
            <person name="Wang X."/>
            <person name="Qi H."/>
            <person name="Xiong Z."/>
            <person name="Que H."/>
            <person name="Xie Y."/>
            <person name="Holland P.W."/>
            <person name="Paps J."/>
            <person name="Zhu Y."/>
            <person name="Wu F."/>
            <person name="Chen Y."/>
            <person name="Wang J."/>
            <person name="Peng C."/>
            <person name="Meng J."/>
            <person name="Yang L."/>
            <person name="Liu J."/>
            <person name="Wen B."/>
            <person name="Zhang N."/>
            <person name="Huang Z."/>
            <person name="Zhu Q."/>
            <person name="Feng Y."/>
            <person name="Mount A."/>
            <person name="Hedgecock D."/>
            <person name="Xu Z."/>
            <person name="Liu Y."/>
            <person name="Domazet-Loso T."/>
            <person name="Du Y."/>
            <person name="Sun X."/>
            <person name="Zhang S."/>
            <person name="Liu B."/>
            <person name="Cheng P."/>
            <person name="Jiang X."/>
            <person name="Li J."/>
            <person name="Fan D."/>
            <person name="Wang W."/>
            <person name="Fu W."/>
            <person name="Wang T."/>
            <person name="Wang B."/>
            <person name="Zhang J."/>
            <person name="Peng Z."/>
            <person name="Li Y."/>
            <person name="Li N."/>
            <person name="Wang J."/>
            <person name="Chen M."/>
            <person name="He Y."/>
            <person name="Tan F."/>
            <person name="Song X."/>
            <person name="Zheng Q."/>
            <person name="Huang R."/>
            <person name="Yang H."/>
            <person name="Du X."/>
            <person name="Chen L."/>
            <person name="Yang M."/>
            <person name="Gaffney P.M."/>
            <person name="Wang S."/>
            <person name="Luo L."/>
            <person name="She Z."/>
            <person name="Ming Y."/>
            <person name="Huang W."/>
            <person name="Zhang S."/>
            <person name="Huang B."/>
            <person name="Zhang Y."/>
            <person name="Qu T."/>
            <person name="Ni P."/>
            <person name="Miao G."/>
            <person name="Wang J."/>
            <person name="Wang Q."/>
            <person name="Steinberg C.E."/>
            <person name="Wang H."/>
            <person name="Li N."/>
            <person name="Qian L."/>
            <person name="Zhang G."/>
            <person name="Li Y."/>
            <person name="Yang H."/>
            <person name="Liu X."/>
            <person name="Wang J."/>
            <person name="Yin Y."/>
            <person name="Wang J."/>
        </authorList>
    </citation>
    <scope>NUCLEOTIDE SEQUENCE [LARGE SCALE GENOMIC DNA]</scope>
    <source>
        <strain evidence="4">05x7-T-G4-1.051#20</strain>
    </source>
</reference>
<dbReference type="PANTHER" id="PTHR45702">
    <property type="entry name" value="ADAM10/ADAM17 METALLOPEPTIDASE FAMILY MEMBER"/>
    <property type="match status" value="1"/>
</dbReference>
<dbReference type="SMART" id="SM00336">
    <property type="entry name" value="BBOX"/>
    <property type="match status" value="2"/>
</dbReference>
<dbReference type="HOGENOM" id="CLU_259695_0_0_1"/>
<dbReference type="GO" id="GO:0006509">
    <property type="term" value="P:membrane protein ectodomain proteolysis"/>
    <property type="evidence" value="ECO:0007669"/>
    <property type="project" value="TreeGrafter"/>
</dbReference>
<dbReference type="GO" id="GO:0008270">
    <property type="term" value="F:zinc ion binding"/>
    <property type="evidence" value="ECO:0007669"/>
    <property type="project" value="UniProtKB-KW"/>
</dbReference>
<sequence>MIYPVIVNKGWCLADRSTPSCGNSIVEPGEECDCGTSFTCVYTDNCCTSSDVTNSPDAPCTFRRSEGKVCSPRTGLCCESSCTFTPASVQKVCGVSSECQETVVCDGNNSVCPNAIFKQDNTSCDSDRKLCYNGTCSKSSCERNNLVECQCTAVPHDKCKLCCKAPKNGDCKPANEFSILSTTGDVIMLASGSSCDELTGICDSRHACISEDPNDVIDRLKDAFSSQVRQDIGRKNENVQGRAYRQGRFEQVMTQARIEREKQERKMNVLASMFDKRIRKVQHGHESLEYTYAVVRLSVFFPTATKEVIRQALTKCTSEDVSVRHLLVSGFPMRKMVCAKDFMKTCSTNGDCDTGYYCQKQLCQGKYQLKAELHGRNVSLTWRDFKPPDYQFEYSVAISTSLTTTTWKKVEVGSAPECILYDLHPGTIYYTTVGIWKDMHFAEYQETSEIISFKTSDAEFCKLGTRRLQVGNIVTNDCEDRCECLSTGELRCEPICKQYQKELQEGAGVKCHNETSPDGCCTYIKCSQAPLLMVKITTTKPILENPGDFASMKILRKSSNWVKLNVTSTPHNSISLVQLCIRQANKDNSTLKTDVDGWGQSLYLIDRLHPGQEYEVWLQVVLNNNHSVSTSEIYFNTSSDNASLCVNNTDQSKMEITVTASANSESHLYVGLIVGILSIIAVIFSVQICLILKKKQTCSKRETLFFVNATFGEELDKSIQPEHVRLNVSREDLRLEIPMTHVRPESPNRPDTPQEHVRPETPTRPATPQVNVTPATPKVPDFSKSIAAQDILKCDFCQEDDAAGEMYCKTCALHLCTACVSRHIESLTSTCFHDIARYKSSRDFIRPVCDFHSDQKCEIFCKECDVPFCSQCLSEGSHKNHDITGICGTYAVLKDKILKDTNYLQENMIPEFEKNVHQMNQWIEETTEQYDQVARTMSQIGNIWREQLEAAIAHHKNKIQASRTKDVQILTKCEESLTEPLAKIREIINKNKQIVSSLDFKQLFEYRSSVENFRRVPHITEINAPSFEQHTSLLNQMVELIGKLGHSKITNIPGYVIRIHMENPTLLTTFQSKYKKGIRRLRCVSKGNAWICGFYDRWLKSFDLNGTTRHRILLKHAPICFSTNNRGDIIFLDDHSANIVQDGENECLFRVTDWKLRSVCCTVHDELLIGMTNFQKTEGKVVRYSGLKIVGEIQRDSEGNLLFCMPYFVQENRNLDICVTEVKLQKILVTDKMGSLRFTYSGNPAAKNTFKPLDIATDSKSQILIVDKSNRCVHIIDKDGQFIRIIGGFDLEEPISISVSLEDNLWVGESKSGIVKVIQYMKE</sequence>
<dbReference type="Gene3D" id="3.30.160.60">
    <property type="entry name" value="Classic Zinc Finger"/>
    <property type="match status" value="1"/>
</dbReference>
<dbReference type="InParanoid" id="K1RD88"/>
<dbReference type="InterPro" id="IPR013783">
    <property type="entry name" value="Ig-like_fold"/>
</dbReference>
<dbReference type="PANTHER" id="PTHR45702:SF2">
    <property type="entry name" value="KUZBANIAN, ISOFORM A"/>
    <property type="match status" value="1"/>
</dbReference>